<dbReference type="Pfam" id="PF01569">
    <property type="entry name" value="PAP2"/>
    <property type="match status" value="1"/>
</dbReference>
<accession>A0ABS1GGQ3</accession>
<feature type="domain" description="Phosphatidic acid phosphatase type 2/haloperoxidase" evidence="2">
    <location>
        <begin position="60"/>
        <end position="167"/>
    </location>
</feature>
<organism evidence="3 4">
    <name type="scientific">Persephonella atlantica</name>
    <dbReference type="NCBI Taxonomy" id="2699429"/>
    <lineage>
        <taxon>Bacteria</taxon>
        <taxon>Pseudomonadati</taxon>
        <taxon>Aquificota</taxon>
        <taxon>Aquificia</taxon>
        <taxon>Aquificales</taxon>
        <taxon>Hydrogenothermaceae</taxon>
        <taxon>Persephonella</taxon>
    </lineage>
</organism>
<dbReference type="SMART" id="SM00014">
    <property type="entry name" value="acidPPc"/>
    <property type="match status" value="1"/>
</dbReference>
<protein>
    <submittedName>
        <fullName evidence="3">Phosphatase PAP2 family protein</fullName>
    </submittedName>
</protein>
<evidence type="ECO:0000259" key="2">
    <source>
        <dbReference type="SMART" id="SM00014"/>
    </source>
</evidence>
<dbReference type="Gene3D" id="1.20.144.10">
    <property type="entry name" value="Phosphatidic acid phosphatase type 2/haloperoxidase"/>
    <property type="match status" value="1"/>
</dbReference>
<proteinExistence type="predicted"/>
<dbReference type="EMBL" id="JAACYA010000001">
    <property type="protein sequence ID" value="MBK3332094.1"/>
    <property type="molecule type" value="Genomic_DNA"/>
</dbReference>
<dbReference type="CDD" id="cd01610">
    <property type="entry name" value="PAP2_like"/>
    <property type="match status" value="1"/>
</dbReference>
<dbReference type="InterPro" id="IPR000326">
    <property type="entry name" value="PAP2/HPO"/>
</dbReference>
<feature type="transmembrane region" description="Helical" evidence="1">
    <location>
        <begin position="59"/>
        <end position="80"/>
    </location>
</feature>
<dbReference type="PANTHER" id="PTHR14969">
    <property type="entry name" value="SPHINGOSINE-1-PHOSPHATE PHOSPHOHYDROLASE"/>
    <property type="match status" value="1"/>
</dbReference>
<evidence type="ECO:0000313" key="3">
    <source>
        <dbReference type="EMBL" id="MBK3332094.1"/>
    </source>
</evidence>
<feature type="transmembrane region" description="Helical" evidence="1">
    <location>
        <begin position="109"/>
        <end position="136"/>
    </location>
</feature>
<keyword evidence="4" id="KW-1185">Reference proteome</keyword>
<feature type="transmembrane region" description="Helical" evidence="1">
    <location>
        <begin position="33"/>
        <end position="53"/>
    </location>
</feature>
<dbReference type="PANTHER" id="PTHR14969:SF13">
    <property type="entry name" value="AT30094P"/>
    <property type="match status" value="1"/>
</dbReference>
<gene>
    <name evidence="3" type="ORF">GWK41_03300</name>
</gene>
<name>A0ABS1GGQ3_9AQUI</name>
<comment type="caution">
    <text evidence="3">The sequence shown here is derived from an EMBL/GenBank/DDBJ whole genome shotgun (WGS) entry which is preliminary data.</text>
</comment>
<keyword evidence="1" id="KW-0812">Transmembrane</keyword>
<evidence type="ECO:0000313" key="4">
    <source>
        <dbReference type="Proteomes" id="UP000772812"/>
    </source>
</evidence>
<keyword evidence="1" id="KW-1133">Transmembrane helix</keyword>
<feature type="transmembrane region" description="Helical" evidence="1">
    <location>
        <begin position="142"/>
        <end position="165"/>
    </location>
</feature>
<sequence length="179" mass="20426">MPPDWELKIGWNVKLFRIINSKRNKRLDRFYRYFFYMGKTYSLVVFFPVFFFVSGIKGILHLTVSLMITGIIMPFLKYTFRHKRPSKLLDDVHLLEPVTLKSFPSADAAFAFTVMGVTLFYGNVWIDLVFVLYALLIAYGRVYMGAHFPVDVIVGSVIGLFSAFAGKSVVPKVLSFIGG</sequence>
<keyword evidence="1" id="KW-0472">Membrane</keyword>
<dbReference type="SUPFAM" id="SSF48317">
    <property type="entry name" value="Acid phosphatase/Vanadium-dependent haloperoxidase"/>
    <property type="match status" value="1"/>
</dbReference>
<dbReference type="InterPro" id="IPR036938">
    <property type="entry name" value="PAP2/HPO_sf"/>
</dbReference>
<evidence type="ECO:0000256" key="1">
    <source>
        <dbReference type="SAM" id="Phobius"/>
    </source>
</evidence>
<dbReference type="Proteomes" id="UP000772812">
    <property type="component" value="Unassembled WGS sequence"/>
</dbReference>
<reference evidence="3 4" key="1">
    <citation type="journal article" date="2021" name="Syst. Appl. Microbiol.">
        <title>Persephonella atlantica sp. nov.: How to adapt to physico-chemical gradients in high temperature hydrothermal habitats.</title>
        <authorList>
            <person name="Francois D.X."/>
            <person name="Godfroy A."/>
            <person name="Mathien C."/>
            <person name="Aube J."/>
            <person name="Cathalot C."/>
            <person name="Lesongeur F."/>
            <person name="L'Haridon S."/>
            <person name="Philippon X."/>
            <person name="Roussel E.G."/>
        </authorList>
    </citation>
    <scope>NUCLEOTIDE SEQUENCE [LARGE SCALE GENOMIC DNA]</scope>
    <source>
        <strain evidence="3 4">MO1340</strain>
    </source>
</reference>